<dbReference type="NCBIfam" id="TIGR02937">
    <property type="entry name" value="sigma70-ECF"/>
    <property type="match status" value="1"/>
</dbReference>
<dbReference type="GO" id="GO:0003677">
    <property type="term" value="F:DNA binding"/>
    <property type="evidence" value="ECO:0007669"/>
    <property type="project" value="UniProtKB-KW"/>
</dbReference>
<feature type="domain" description="RNA polymerase sigma-70" evidence="5">
    <location>
        <begin position="222"/>
        <end position="248"/>
    </location>
</feature>
<dbReference type="PIRSF" id="PIRSF000770">
    <property type="entry name" value="RNA_pol_sigma-SigE/K"/>
    <property type="match status" value="1"/>
</dbReference>
<dbReference type="SUPFAM" id="SSF88946">
    <property type="entry name" value="Sigma2 domain of RNA polymerase sigma factors"/>
    <property type="match status" value="1"/>
</dbReference>
<dbReference type="InterPro" id="IPR000943">
    <property type="entry name" value="RNA_pol_sigma70"/>
</dbReference>
<sequence length="262" mass="30655">MATNRSPLVQTLWENWLHHNDQTAANDLIEQYMYLVSYHVERISGNLPNYVSNDDLKSFGMIGLYDALNKFQHNRNLKFDTYASFRIRGAIMDGLRNEDWLPRSIREKTKKIERAAQELEQYYQREPTAEEIAAKLQMSTEEVEERTRDQLIANVLSIEEKTKQQKHEYKEGIGYTIPDDSSGSPDERMLQAERNAELADSIRYLTEKEQLVVSLFYHQELTFTEIGHVLELTTSRISQIHRKAIFKLRKTLLKIQDNPGTD</sequence>
<gene>
    <name evidence="6" type="ORF">FH966_12365</name>
</gene>
<keyword evidence="7" id="KW-1185">Reference proteome</keyword>
<dbReference type="NCBIfam" id="NF005809">
    <property type="entry name" value="PRK07670.1"/>
    <property type="match status" value="1"/>
</dbReference>
<evidence type="ECO:0000256" key="2">
    <source>
        <dbReference type="ARBA" id="ARBA00023082"/>
    </source>
</evidence>
<dbReference type="InterPro" id="IPR012845">
    <property type="entry name" value="RNA_pol_sigma_FliA_WhiG"/>
</dbReference>
<protein>
    <submittedName>
        <fullName evidence="6">FliA/WhiG family RNA polymerase sigma factor</fullName>
    </submittedName>
</protein>
<dbReference type="CDD" id="cd06171">
    <property type="entry name" value="Sigma70_r4"/>
    <property type="match status" value="1"/>
</dbReference>
<dbReference type="PANTHER" id="PTHR30385:SF7">
    <property type="entry name" value="RNA POLYMERASE SIGMA FACTOR FLIA"/>
    <property type="match status" value="1"/>
</dbReference>
<proteinExistence type="predicted"/>
<evidence type="ECO:0000256" key="1">
    <source>
        <dbReference type="ARBA" id="ARBA00023015"/>
    </source>
</evidence>
<dbReference type="RefSeq" id="WP_142791404.1">
    <property type="nucleotide sequence ID" value="NZ_VJMZ01000001.1"/>
</dbReference>
<evidence type="ECO:0000313" key="6">
    <source>
        <dbReference type="EMBL" id="TRM12421.1"/>
    </source>
</evidence>
<dbReference type="Gene3D" id="1.10.1740.10">
    <property type="match status" value="1"/>
</dbReference>
<dbReference type="EMBL" id="VJMZ01000001">
    <property type="protein sequence ID" value="TRM12421.1"/>
    <property type="molecule type" value="Genomic_DNA"/>
</dbReference>
<comment type="caution">
    <text evidence="6">The sequence shown here is derived from an EMBL/GenBank/DDBJ whole genome shotgun (WGS) entry which is preliminary data.</text>
</comment>
<dbReference type="PROSITE" id="PS00716">
    <property type="entry name" value="SIGMA70_2"/>
    <property type="match status" value="1"/>
</dbReference>
<dbReference type="InterPro" id="IPR013324">
    <property type="entry name" value="RNA_pol_sigma_r3/r4-like"/>
</dbReference>
<dbReference type="Pfam" id="PF04542">
    <property type="entry name" value="Sigma70_r2"/>
    <property type="match status" value="1"/>
</dbReference>
<evidence type="ECO:0000259" key="5">
    <source>
        <dbReference type="PROSITE" id="PS00716"/>
    </source>
</evidence>
<dbReference type="GO" id="GO:0003899">
    <property type="term" value="F:DNA-directed RNA polymerase activity"/>
    <property type="evidence" value="ECO:0007669"/>
    <property type="project" value="InterPro"/>
</dbReference>
<dbReference type="InterPro" id="IPR014284">
    <property type="entry name" value="RNA_pol_sigma-70_dom"/>
</dbReference>
<dbReference type="InterPro" id="IPR007624">
    <property type="entry name" value="RNA_pol_sigma70_r3"/>
</dbReference>
<dbReference type="GO" id="GO:0016987">
    <property type="term" value="F:sigma factor activity"/>
    <property type="evidence" value="ECO:0007669"/>
    <property type="project" value="UniProtKB-KW"/>
</dbReference>
<reference evidence="6 7" key="1">
    <citation type="submission" date="2019-07" db="EMBL/GenBank/DDBJ databases">
        <title>Genomic analysis of Lentibacillus sp. NKC851-2.</title>
        <authorList>
            <person name="Oh Y.J."/>
        </authorList>
    </citation>
    <scope>NUCLEOTIDE SEQUENCE [LARGE SCALE GENOMIC DNA]</scope>
    <source>
        <strain evidence="6 7">NKC851-2</strain>
    </source>
</reference>
<dbReference type="Pfam" id="PF04545">
    <property type="entry name" value="Sigma70_r4"/>
    <property type="match status" value="1"/>
</dbReference>
<accession>A0A549YKM0</accession>
<evidence type="ECO:0000256" key="4">
    <source>
        <dbReference type="ARBA" id="ARBA00023163"/>
    </source>
</evidence>
<dbReference type="NCBIfam" id="NF005413">
    <property type="entry name" value="PRK06986.1"/>
    <property type="match status" value="1"/>
</dbReference>
<dbReference type="InterPro" id="IPR007630">
    <property type="entry name" value="RNA_pol_sigma70_r4"/>
</dbReference>
<dbReference type="GO" id="GO:0006352">
    <property type="term" value="P:DNA-templated transcription initiation"/>
    <property type="evidence" value="ECO:0007669"/>
    <property type="project" value="InterPro"/>
</dbReference>
<dbReference type="InterPro" id="IPR013325">
    <property type="entry name" value="RNA_pol_sigma_r2"/>
</dbReference>
<name>A0A549YKM0_9BACI</name>
<dbReference type="PANTHER" id="PTHR30385">
    <property type="entry name" value="SIGMA FACTOR F FLAGELLAR"/>
    <property type="match status" value="1"/>
</dbReference>
<dbReference type="InterPro" id="IPR007627">
    <property type="entry name" value="RNA_pol_sigma70_r2"/>
</dbReference>
<dbReference type="SUPFAM" id="SSF88659">
    <property type="entry name" value="Sigma3 and sigma4 domains of RNA polymerase sigma factors"/>
    <property type="match status" value="2"/>
</dbReference>
<keyword evidence="3" id="KW-0238">DNA-binding</keyword>
<keyword evidence="2" id="KW-0731">Sigma factor</keyword>
<evidence type="ECO:0000256" key="3">
    <source>
        <dbReference type="ARBA" id="ARBA00023125"/>
    </source>
</evidence>
<dbReference type="NCBIfam" id="TIGR02479">
    <property type="entry name" value="FliA_WhiG"/>
    <property type="match status" value="1"/>
</dbReference>
<dbReference type="PRINTS" id="PR00046">
    <property type="entry name" value="SIGMA70FCT"/>
</dbReference>
<organism evidence="6 7">
    <name type="scientific">Lentibacillus cibarius</name>
    <dbReference type="NCBI Taxonomy" id="2583219"/>
    <lineage>
        <taxon>Bacteria</taxon>
        <taxon>Bacillati</taxon>
        <taxon>Bacillota</taxon>
        <taxon>Bacilli</taxon>
        <taxon>Bacillales</taxon>
        <taxon>Bacillaceae</taxon>
        <taxon>Lentibacillus</taxon>
    </lineage>
</organism>
<keyword evidence="1" id="KW-0805">Transcription regulation</keyword>
<dbReference type="AlphaFoldDB" id="A0A549YKM0"/>
<evidence type="ECO:0000313" key="7">
    <source>
        <dbReference type="Proteomes" id="UP000319280"/>
    </source>
</evidence>
<keyword evidence="4" id="KW-0804">Transcription</keyword>
<dbReference type="Pfam" id="PF04539">
    <property type="entry name" value="Sigma70_r3"/>
    <property type="match status" value="1"/>
</dbReference>
<dbReference type="Gene3D" id="1.20.140.160">
    <property type="match status" value="1"/>
</dbReference>
<dbReference type="Proteomes" id="UP000319280">
    <property type="component" value="Unassembled WGS sequence"/>
</dbReference>